<gene>
    <name evidence="11" type="ORF">CEXT_91351</name>
</gene>
<dbReference type="PANTHER" id="PTHR16515">
    <property type="entry name" value="PR DOMAIN ZINC FINGER PROTEIN"/>
    <property type="match status" value="1"/>
</dbReference>
<dbReference type="Pfam" id="PF00096">
    <property type="entry name" value="zf-C2H2"/>
    <property type="match status" value="1"/>
</dbReference>
<comment type="function">
    <text evidence="1">May be involved in transcriptional regulation.</text>
</comment>
<keyword evidence="12" id="KW-1185">Reference proteome</keyword>
<feature type="domain" description="C2H2-type" evidence="10">
    <location>
        <begin position="66"/>
        <end position="93"/>
    </location>
</feature>
<accession>A0AAV4XWU8</accession>
<evidence type="ECO:0000256" key="9">
    <source>
        <dbReference type="PROSITE-ProRule" id="PRU00042"/>
    </source>
</evidence>
<dbReference type="FunFam" id="3.30.160.60:FF:001116">
    <property type="entry name" value="Zinc finger protein 562"/>
    <property type="match status" value="1"/>
</dbReference>
<evidence type="ECO:0000256" key="5">
    <source>
        <dbReference type="ARBA" id="ARBA00022737"/>
    </source>
</evidence>
<comment type="subcellular location">
    <subcellularLocation>
        <location evidence="2">Nucleus</location>
    </subcellularLocation>
</comment>
<feature type="domain" description="C2H2-type" evidence="10">
    <location>
        <begin position="122"/>
        <end position="149"/>
    </location>
</feature>
<comment type="caution">
    <text evidence="11">The sequence shown here is derived from an EMBL/GenBank/DDBJ whole genome shotgun (WGS) entry which is preliminary data.</text>
</comment>
<evidence type="ECO:0000256" key="4">
    <source>
        <dbReference type="ARBA" id="ARBA00022723"/>
    </source>
</evidence>
<keyword evidence="6 9" id="KW-0863">Zinc-finger</keyword>
<sequence length="174" mass="20166">MSAATPCFVPRFQHTFDRRNSISYATHPSESSVNCEKISKDKSLGRKACILKKKMDVPQKMKKPSYKCSKCLFIFKRKDYLDSHERCHSVEKPYVCSFCDKAFTQSGHLGEHIRSHSGEKPYTCSKCSKTYSENRDLKHHMLKHADEERCKCYYCGDEFSSEESLGGHKCRKDK</sequence>
<evidence type="ECO:0000256" key="3">
    <source>
        <dbReference type="ARBA" id="ARBA00006991"/>
    </source>
</evidence>
<dbReference type="PROSITE" id="PS50157">
    <property type="entry name" value="ZINC_FINGER_C2H2_2"/>
    <property type="match status" value="3"/>
</dbReference>
<dbReference type="InterPro" id="IPR013087">
    <property type="entry name" value="Znf_C2H2_type"/>
</dbReference>
<reference evidence="11 12" key="1">
    <citation type="submission" date="2021-06" db="EMBL/GenBank/DDBJ databases">
        <title>Caerostris extrusa draft genome.</title>
        <authorList>
            <person name="Kono N."/>
            <person name="Arakawa K."/>
        </authorList>
    </citation>
    <scope>NUCLEOTIDE SEQUENCE [LARGE SCALE GENOMIC DNA]</scope>
</reference>
<keyword evidence="5" id="KW-0677">Repeat</keyword>
<evidence type="ECO:0000256" key="7">
    <source>
        <dbReference type="ARBA" id="ARBA00022833"/>
    </source>
</evidence>
<dbReference type="InterPro" id="IPR036236">
    <property type="entry name" value="Znf_C2H2_sf"/>
</dbReference>
<dbReference type="GO" id="GO:0005634">
    <property type="term" value="C:nucleus"/>
    <property type="evidence" value="ECO:0007669"/>
    <property type="project" value="UniProtKB-SubCell"/>
</dbReference>
<protein>
    <recommendedName>
        <fullName evidence="10">C2H2-type domain-containing protein</fullName>
    </recommendedName>
</protein>
<evidence type="ECO:0000256" key="6">
    <source>
        <dbReference type="ARBA" id="ARBA00022771"/>
    </source>
</evidence>
<name>A0AAV4XWU8_CAEEX</name>
<dbReference type="SUPFAM" id="SSF57667">
    <property type="entry name" value="beta-beta-alpha zinc fingers"/>
    <property type="match status" value="2"/>
</dbReference>
<dbReference type="AlphaFoldDB" id="A0AAV4XWU8"/>
<dbReference type="GO" id="GO:0010468">
    <property type="term" value="P:regulation of gene expression"/>
    <property type="evidence" value="ECO:0007669"/>
    <property type="project" value="TreeGrafter"/>
</dbReference>
<proteinExistence type="inferred from homology"/>
<organism evidence="11 12">
    <name type="scientific">Caerostris extrusa</name>
    <name type="common">Bark spider</name>
    <name type="synonym">Caerostris bankana</name>
    <dbReference type="NCBI Taxonomy" id="172846"/>
    <lineage>
        <taxon>Eukaryota</taxon>
        <taxon>Metazoa</taxon>
        <taxon>Ecdysozoa</taxon>
        <taxon>Arthropoda</taxon>
        <taxon>Chelicerata</taxon>
        <taxon>Arachnida</taxon>
        <taxon>Araneae</taxon>
        <taxon>Araneomorphae</taxon>
        <taxon>Entelegynae</taxon>
        <taxon>Araneoidea</taxon>
        <taxon>Araneidae</taxon>
        <taxon>Caerostris</taxon>
    </lineage>
</organism>
<evidence type="ECO:0000256" key="8">
    <source>
        <dbReference type="ARBA" id="ARBA00023242"/>
    </source>
</evidence>
<dbReference type="SMART" id="SM00355">
    <property type="entry name" value="ZnF_C2H2"/>
    <property type="match status" value="3"/>
</dbReference>
<comment type="similarity">
    <text evidence="3">Belongs to the krueppel C2H2-type zinc-finger protein family.</text>
</comment>
<evidence type="ECO:0000313" key="12">
    <source>
        <dbReference type="Proteomes" id="UP001054945"/>
    </source>
</evidence>
<dbReference type="Pfam" id="PF13894">
    <property type="entry name" value="zf-C2H2_4"/>
    <property type="match status" value="1"/>
</dbReference>
<dbReference type="PANTHER" id="PTHR16515:SF66">
    <property type="entry name" value="C2H2-TYPE DOMAIN-CONTAINING PROTEIN"/>
    <property type="match status" value="1"/>
</dbReference>
<dbReference type="PROSITE" id="PS00028">
    <property type="entry name" value="ZINC_FINGER_C2H2_1"/>
    <property type="match status" value="3"/>
</dbReference>
<dbReference type="InterPro" id="IPR050331">
    <property type="entry name" value="Zinc_finger"/>
</dbReference>
<evidence type="ECO:0000256" key="2">
    <source>
        <dbReference type="ARBA" id="ARBA00004123"/>
    </source>
</evidence>
<dbReference type="FunFam" id="3.30.160.60:FF:000218">
    <property type="entry name" value="Zinc finger protein 10"/>
    <property type="match status" value="1"/>
</dbReference>
<evidence type="ECO:0000256" key="1">
    <source>
        <dbReference type="ARBA" id="ARBA00003767"/>
    </source>
</evidence>
<evidence type="ECO:0000313" key="11">
    <source>
        <dbReference type="EMBL" id="GIY99551.1"/>
    </source>
</evidence>
<keyword evidence="4" id="KW-0479">Metal-binding</keyword>
<keyword evidence="7" id="KW-0862">Zinc</keyword>
<dbReference type="Gene3D" id="3.30.160.60">
    <property type="entry name" value="Classic Zinc Finger"/>
    <property type="match status" value="3"/>
</dbReference>
<dbReference type="GO" id="GO:0008270">
    <property type="term" value="F:zinc ion binding"/>
    <property type="evidence" value="ECO:0007669"/>
    <property type="project" value="UniProtKB-KW"/>
</dbReference>
<dbReference type="EMBL" id="BPLR01001059">
    <property type="protein sequence ID" value="GIY99551.1"/>
    <property type="molecule type" value="Genomic_DNA"/>
</dbReference>
<feature type="domain" description="C2H2-type" evidence="10">
    <location>
        <begin position="94"/>
        <end position="121"/>
    </location>
</feature>
<dbReference type="Proteomes" id="UP001054945">
    <property type="component" value="Unassembled WGS sequence"/>
</dbReference>
<evidence type="ECO:0000259" key="10">
    <source>
        <dbReference type="PROSITE" id="PS50157"/>
    </source>
</evidence>
<keyword evidence="8" id="KW-0539">Nucleus</keyword>